<dbReference type="AlphaFoldDB" id="A0A9Q1DUV4"/>
<keyword evidence="7" id="KW-0349">Heme</keyword>
<comment type="subcellular location">
    <subcellularLocation>
        <location evidence="2">Secreted</location>
    </subcellularLocation>
</comment>
<evidence type="ECO:0000256" key="11">
    <source>
        <dbReference type="ARBA" id="ARBA00023004"/>
    </source>
</evidence>
<evidence type="ECO:0000313" key="16">
    <source>
        <dbReference type="EMBL" id="KAJ8282257.1"/>
    </source>
</evidence>
<evidence type="ECO:0000256" key="3">
    <source>
        <dbReference type="ARBA" id="ARBA00011072"/>
    </source>
</evidence>
<feature type="repeat" description="Hemopexin" evidence="13">
    <location>
        <begin position="199"/>
        <end position="245"/>
    </location>
</feature>
<feature type="region of interest" description="Disordered" evidence="14">
    <location>
        <begin position="29"/>
        <end position="49"/>
    </location>
</feature>
<dbReference type="InterPro" id="IPR051298">
    <property type="entry name" value="Heme_transport/Cell_adhesion"/>
</dbReference>
<dbReference type="InterPro" id="IPR018487">
    <property type="entry name" value="Hemopexin-like_repeat"/>
</dbReference>
<dbReference type="GO" id="GO:0046872">
    <property type="term" value="F:metal ion binding"/>
    <property type="evidence" value="ECO:0007669"/>
    <property type="project" value="UniProtKB-KW"/>
</dbReference>
<evidence type="ECO:0000256" key="6">
    <source>
        <dbReference type="ARBA" id="ARBA00022525"/>
    </source>
</evidence>
<evidence type="ECO:0000256" key="2">
    <source>
        <dbReference type="ARBA" id="ARBA00004613"/>
    </source>
</evidence>
<dbReference type="SUPFAM" id="SSF50923">
    <property type="entry name" value="Hemopexin-like domain"/>
    <property type="match status" value="2"/>
</dbReference>
<evidence type="ECO:0000256" key="14">
    <source>
        <dbReference type="SAM" id="MobiDB-lite"/>
    </source>
</evidence>
<dbReference type="InterPro" id="IPR036375">
    <property type="entry name" value="Hemopexin-like_dom_sf"/>
</dbReference>
<dbReference type="PANTHER" id="PTHR22917">
    <property type="entry name" value="HEMOPEXIN DOMAIN-CONTAINING PROTEIN"/>
    <property type="match status" value="1"/>
</dbReference>
<dbReference type="OrthoDB" id="8953614at2759"/>
<evidence type="ECO:0000256" key="1">
    <source>
        <dbReference type="ARBA" id="ARBA00002031"/>
    </source>
</evidence>
<keyword evidence="17" id="KW-1185">Reference proteome</keyword>
<evidence type="ECO:0000256" key="5">
    <source>
        <dbReference type="ARBA" id="ARBA00022448"/>
    </source>
</evidence>
<dbReference type="PANTHER" id="PTHR22917:SF9">
    <property type="entry name" value="HEMOPEXIN"/>
    <property type="match status" value="1"/>
</dbReference>
<feature type="signal peptide" evidence="15">
    <location>
        <begin position="1"/>
        <end position="19"/>
    </location>
</feature>
<keyword evidence="11" id="KW-0408">Iron</keyword>
<feature type="repeat" description="Hemopexin" evidence="13">
    <location>
        <begin position="305"/>
        <end position="352"/>
    </location>
</feature>
<accession>A0A9Q1DUV4</accession>
<feature type="repeat" description="Hemopexin" evidence="13">
    <location>
        <begin position="260"/>
        <end position="304"/>
    </location>
</feature>
<evidence type="ECO:0000256" key="7">
    <source>
        <dbReference type="ARBA" id="ARBA00022617"/>
    </source>
</evidence>
<feature type="chain" id="PRO_5040247716" description="Hemopexin" evidence="15">
    <location>
        <begin position="20"/>
        <end position="360"/>
    </location>
</feature>
<feature type="repeat" description="Hemopexin" evidence="13">
    <location>
        <begin position="154"/>
        <end position="198"/>
    </location>
</feature>
<dbReference type="Pfam" id="PF00045">
    <property type="entry name" value="Hemopexin"/>
    <property type="match status" value="2"/>
</dbReference>
<dbReference type="Proteomes" id="UP001152803">
    <property type="component" value="Unassembled WGS sequence"/>
</dbReference>
<dbReference type="InterPro" id="IPR000585">
    <property type="entry name" value="Hemopexin-like_dom"/>
</dbReference>
<name>A0A9Q1DUV4_CONCO</name>
<keyword evidence="6" id="KW-0964">Secreted</keyword>
<dbReference type="PROSITE" id="PS51642">
    <property type="entry name" value="HEMOPEXIN_2"/>
    <property type="match status" value="5"/>
</dbReference>
<keyword evidence="8" id="KW-0479">Metal-binding</keyword>
<evidence type="ECO:0000256" key="9">
    <source>
        <dbReference type="ARBA" id="ARBA00022729"/>
    </source>
</evidence>
<dbReference type="FunFam" id="2.110.10.10:FF:000009">
    <property type="entry name" value="Hemopexin"/>
    <property type="match status" value="1"/>
</dbReference>
<comment type="caution">
    <text evidence="16">The sequence shown here is derived from an EMBL/GenBank/DDBJ whole genome shotgun (WGS) entry which is preliminary data.</text>
</comment>
<dbReference type="CDD" id="cd00094">
    <property type="entry name" value="HX"/>
    <property type="match status" value="1"/>
</dbReference>
<gene>
    <name evidence="16" type="ORF">COCON_G00047760</name>
</gene>
<comment type="similarity">
    <text evidence="3">Belongs to the hemopexin family.</text>
</comment>
<dbReference type="GO" id="GO:0005615">
    <property type="term" value="C:extracellular space"/>
    <property type="evidence" value="ECO:0007669"/>
    <property type="project" value="TreeGrafter"/>
</dbReference>
<dbReference type="Gene3D" id="2.110.10.10">
    <property type="entry name" value="Hemopexin-like domain"/>
    <property type="match status" value="2"/>
</dbReference>
<sequence>MRLLTQTLCLLLAVALSRAAPTHHDILMADQNGDHHEGKSDDKAHHGANPDRCDGLEFDAIAPDVDGITYFFKGDHLWKGYTGPAVLSNGIFKELDDYHNLGHVDAAFRMHNGDDPKDHDHLFLFLNNKVFKYYNHSLEAGYPKEIQDVFPGIPDHLDAAVECPKKECKEETVIFFKGDDLYYYGMSSKTVKQKKWPLLPHCTSAYRWLERYYCFHGHNFTRFHPLTGDVEPQYPKDARNYFMKCENFGHGGDYVDCNTTAHLDAVTSDDKGKAYAFRGKLYLHLDSQRDGWHAFPISSYWKEVDSNVDAVFFYDGKLYIIKGDAVYIYKTEAYYTLVEGYPKPLKEELRPCGFCLCVCR</sequence>
<evidence type="ECO:0000256" key="4">
    <source>
        <dbReference type="ARBA" id="ARBA00013632"/>
    </source>
</evidence>
<feature type="repeat" description="Hemopexin" evidence="13">
    <location>
        <begin position="101"/>
        <end position="153"/>
    </location>
</feature>
<keyword evidence="5" id="KW-0813">Transport</keyword>
<dbReference type="EMBL" id="JAFJMO010000003">
    <property type="protein sequence ID" value="KAJ8282257.1"/>
    <property type="molecule type" value="Genomic_DNA"/>
</dbReference>
<keyword evidence="12" id="KW-0325">Glycoprotein</keyword>
<protein>
    <recommendedName>
        <fullName evidence="4">Hemopexin</fullName>
    </recommendedName>
</protein>
<evidence type="ECO:0000256" key="10">
    <source>
        <dbReference type="ARBA" id="ARBA00022737"/>
    </source>
</evidence>
<evidence type="ECO:0000256" key="8">
    <source>
        <dbReference type="ARBA" id="ARBA00022723"/>
    </source>
</evidence>
<evidence type="ECO:0000256" key="15">
    <source>
        <dbReference type="SAM" id="SignalP"/>
    </source>
</evidence>
<keyword evidence="9 15" id="KW-0732">Signal</keyword>
<reference evidence="16" key="1">
    <citation type="journal article" date="2023" name="Science">
        <title>Genome structures resolve the early diversification of teleost fishes.</title>
        <authorList>
            <person name="Parey E."/>
            <person name="Louis A."/>
            <person name="Montfort J."/>
            <person name="Bouchez O."/>
            <person name="Roques C."/>
            <person name="Iampietro C."/>
            <person name="Lluch J."/>
            <person name="Castinel A."/>
            <person name="Donnadieu C."/>
            <person name="Desvignes T."/>
            <person name="Floi Bucao C."/>
            <person name="Jouanno E."/>
            <person name="Wen M."/>
            <person name="Mejri S."/>
            <person name="Dirks R."/>
            <person name="Jansen H."/>
            <person name="Henkel C."/>
            <person name="Chen W.J."/>
            <person name="Zahm M."/>
            <person name="Cabau C."/>
            <person name="Klopp C."/>
            <person name="Thompson A.W."/>
            <person name="Robinson-Rechavi M."/>
            <person name="Braasch I."/>
            <person name="Lecointre G."/>
            <person name="Bobe J."/>
            <person name="Postlethwait J.H."/>
            <person name="Berthelot C."/>
            <person name="Roest Crollius H."/>
            <person name="Guiguen Y."/>
        </authorList>
    </citation>
    <scope>NUCLEOTIDE SEQUENCE</scope>
    <source>
        <strain evidence="16">Concon-B</strain>
    </source>
</reference>
<dbReference type="SMART" id="SM00120">
    <property type="entry name" value="HX"/>
    <property type="match status" value="5"/>
</dbReference>
<evidence type="ECO:0000256" key="12">
    <source>
        <dbReference type="ARBA" id="ARBA00023180"/>
    </source>
</evidence>
<organism evidence="16 17">
    <name type="scientific">Conger conger</name>
    <name type="common">Conger eel</name>
    <name type="synonym">Muraena conger</name>
    <dbReference type="NCBI Taxonomy" id="82655"/>
    <lineage>
        <taxon>Eukaryota</taxon>
        <taxon>Metazoa</taxon>
        <taxon>Chordata</taxon>
        <taxon>Craniata</taxon>
        <taxon>Vertebrata</taxon>
        <taxon>Euteleostomi</taxon>
        <taxon>Actinopterygii</taxon>
        <taxon>Neopterygii</taxon>
        <taxon>Teleostei</taxon>
        <taxon>Anguilliformes</taxon>
        <taxon>Congridae</taxon>
        <taxon>Conger</taxon>
    </lineage>
</organism>
<keyword evidence="10" id="KW-0677">Repeat</keyword>
<comment type="function">
    <text evidence="1">Binds heme and transports it to the liver for breakdown and iron recovery, after which the free hemopexin returns to the circulation.</text>
</comment>
<evidence type="ECO:0000256" key="13">
    <source>
        <dbReference type="PROSITE-ProRule" id="PRU01011"/>
    </source>
</evidence>
<proteinExistence type="inferred from homology"/>
<evidence type="ECO:0000313" key="17">
    <source>
        <dbReference type="Proteomes" id="UP001152803"/>
    </source>
</evidence>